<dbReference type="Pfam" id="PF17104">
    <property type="entry name" value="YBL010C_LAA2"/>
    <property type="match status" value="1"/>
</dbReference>
<keyword evidence="3" id="KW-1185">Reference proteome</keyword>
<dbReference type="PANTHER" id="PTHR38698">
    <property type="entry name" value="EXPRESSED PROTEIN"/>
    <property type="match status" value="1"/>
</dbReference>
<feature type="region of interest" description="Disordered" evidence="1">
    <location>
        <begin position="150"/>
        <end position="309"/>
    </location>
</feature>
<dbReference type="RefSeq" id="XP_024728842.1">
    <property type="nucleotide sequence ID" value="XM_024884093.1"/>
</dbReference>
<dbReference type="AlphaFoldDB" id="A0A2J6SME1"/>
<feature type="region of interest" description="Disordered" evidence="1">
    <location>
        <begin position="1"/>
        <end position="115"/>
    </location>
</feature>
<feature type="compositionally biased region" description="Basic and acidic residues" evidence="1">
    <location>
        <begin position="179"/>
        <end position="191"/>
    </location>
</feature>
<dbReference type="PANTHER" id="PTHR38698:SF1">
    <property type="entry name" value="FUNGAL PROTEIN"/>
    <property type="match status" value="1"/>
</dbReference>
<feature type="compositionally biased region" description="Polar residues" evidence="1">
    <location>
        <begin position="426"/>
        <end position="441"/>
    </location>
</feature>
<gene>
    <name evidence="2" type="ORF">K444DRAFT_637173</name>
</gene>
<dbReference type="InParanoid" id="A0A2J6SME1"/>
<protein>
    <submittedName>
        <fullName evidence="2">Uncharacterized protein</fullName>
    </submittedName>
</protein>
<organism evidence="2 3">
    <name type="scientific">Hyaloscypha bicolor E</name>
    <dbReference type="NCBI Taxonomy" id="1095630"/>
    <lineage>
        <taxon>Eukaryota</taxon>
        <taxon>Fungi</taxon>
        <taxon>Dikarya</taxon>
        <taxon>Ascomycota</taxon>
        <taxon>Pezizomycotina</taxon>
        <taxon>Leotiomycetes</taxon>
        <taxon>Helotiales</taxon>
        <taxon>Hyaloscyphaceae</taxon>
        <taxon>Hyaloscypha</taxon>
        <taxon>Hyaloscypha bicolor</taxon>
    </lineage>
</organism>
<evidence type="ECO:0000313" key="3">
    <source>
        <dbReference type="Proteomes" id="UP000235371"/>
    </source>
</evidence>
<dbReference type="STRING" id="1095630.A0A2J6SME1"/>
<evidence type="ECO:0000256" key="1">
    <source>
        <dbReference type="SAM" id="MobiDB-lite"/>
    </source>
</evidence>
<feature type="compositionally biased region" description="Acidic residues" evidence="1">
    <location>
        <begin position="264"/>
        <end position="302"/>
    </location>
</feature>
<dbReference type="OrthoDB" id="5378975at2759"/>
<name>A0A2J6SME1_9HELO</name>
<feature type="compositionally biased region" description="Basic and acidic residues" evidence="1">
    <location>
        <begin position="198"/>
        <end position="209"/>
    </location>
</feature>
<feature type="compositionally biased region" description="Low complexity" evidence="1">
    <location>
        <begin position="150"/>
        <end position="169"/>
    </location>
</feature>
<sequence>MADAEQGNLEPPVRKSIDDPGAHDLESSESDDHFSDAQSGLDPPSGVASPIPHTRVERVDDKPSYGEDPETKAYHTREQDAVPDEIEIVPEGKHSGTTSPHPPGTSTPGGQPIPMTVVEKIDPEIPTYGEVPGTEAHEKRLADAVPDLVVRSGSRSRASTVTRSRAGSTPGDLPIPITKVERVDSMPRHGEVPGTKAYELRKEDAKPDVVEEVGDVAGKEISASRASERLTESGSPTSPAPRSPPVSHTRRKSSAAARKGDTAATDDYDEAEDGSEGGFGDDFDDFEEGEEDAEFGDFDDGFQEAAPAPPPPQFIPVIPAFPVLDFSDLDSPEEIQAATELYMNALFPPDTIDTSVLPPLTAENPIFLTPRSASLWSQLVAPPPLQPPNWIRSRIRRLFLVSLGVPVDLDEILPASKQKKLILPSMNLNPPSGSPRNSTDSRLSRLKQSDGNASSTSVDSQGKQRSESRRRKGPPPAPQLDLVSARQLCTITNEALNGLTIEELKEHVKKLEEMQGTANEVLEYWTKRTDEKLGDREAFEGVIENLVKHARKTRK</sequence>
<evidence type="ECO:0000313" key="2">
    <source>
        <dbReference type="EMBL" id="PMD51938.1"/>
    </source>
</evidence>
<proteinExistence type="predicted"/>
<dbReference type="EMBL" id="KZ613912">
    <property type="protein sequence ID" value="PMD51938.1"/>
    <property type="molecule type" value="Genomic_DNA"/>
</dbReference>
<dbReference type="Proteomes" id="UP000235371">
    <property type="component" value="Unassembled WGS sequence"/>
</dbReference>
<feature type="compositionally biased region" description="Basic and acidic residues" evidence="1">
    <location>
        <begin position="54"/>
        <end position="80"/>
    </location>
</feature>
<reference evidence="2 3" key="1">
    <citation type="submission" date="2016-04" db="EMBL/GenBank/DDBJ databases">
        <title>A degradative enzymes factory behind the ericoid mycorrhizal symbiosis.</title>
        <authorList>
            <consortium name="DOE Joint Genome Institute"/>
            <person name="Martino E."/>
            <person name="Morin E."/>
            <person name="Grelet G."/>
            <person name="Kuo A."/>
            <person name="Kohler A."/>
            <person name="Daghino S."/>
            <person name="Barry K."/>
            <person name="Choi C."/>
            <person name="Cichocki N."/>
            <person name="Clum A."/>
            <person name="Copeland A."/>
            <person name="Hainaut M."/>
            <person name="Haridas S."/>
            <person name="Labutti K."/>
            <person name="Lindquist E."/>
            <person name="Lipzen A."/>
            <person name="Khouja H.-R."/>
            <person name="Murat C."/>
            <person name="Ohm R."/>
            <person name="Olson A."/>
            <person name="Spatafora J."/>
            <person name="Veneault-Fourrey C."/>
            <person name="Henrissat B."/>
            <person name="Grigoriev I."/>
            <person name="Martin F."/>
            <person name="Perotto S."/>
        </authorList>
    </citation>
    <scope>NUCLEOTIDE SEQUENCE [LARGE SCALE GENOMIC DNA]</scope>
    <source>
        <strain evidence="2 3">E</strain>
    </source>
</reference>
<accession>A0A2J6SME1</accession>
<feature type="region of interest" description="Disordered" evidence="1">
    <location>
        <begin position="424"/>
        <end position="483"/>
    </location>
</feature>
<dbReference type="GeneID" id="36592170"/>
<feature type="compositionally biased region" description="Polar residues" evidence="1">
    <location>
        <begin position="449"/>
        <end position="461"/>
    </location>
</feature>
<dbReference type="InterPro" id="IPR031355">
    <property type="entry name" value="YBL010C/LAA2-like"/>
</dbReference>
<feature type="compositionally biased region" description="Basic and acidic residues" evidence="1">
    <location>
        <begin position="12"/>
        <end position="35"/>
    </location>
</feature>